<dbReference type="EMBL" id="FYDG01000001">
    <property type="protein sequence ID" value="SNB60753.1"/>
    <property type="molecule type" value="Genomic_DNA"/>
</dbReference>
<dbReference type="GO" id="GO:0003677">
    <property type="term" value="F:DNA binding"/>
    <property type="evidence" value="ECO:0007669"/>
    <property type="project" value="InterPro"/>
</dbReference>
<dbReference type="Proteomes" id="UP000198418">
    <property type="component" value="Unassembled WGS sequence"/>
</dbReference>
<accession>A0A212QMY5</accession>
<dbReference type="CDD" id="cd00093">
    <property type="entry name" value="HTH_XRE"/>
    <property type="match status" value="1"/>
</dbReference>
<feature type="domain" description="HTH cro/C1-type" evidence="1">
    <location>
        <begin position="15"/>
        <end position="69"/>
    </location>
</feature>
<protein>
    <submittedName>
        <fullName evidence="2">Helix-turn-helix</fullName>
    </submittedName>
</protein>
<dbReference type="SUPFAM" id="SSF47413">
    <property type="entry name" value="lambda repressor-like DNA-binding domains"/>
    <property type="match status" value="1"/>
</dbReference>
<dbReference type="PROSITE" id="PS50943">
    <property type="entry name" value="HTH_CROC1"/>
    <property type="match status" value="1"/>
</dbReference>
<dbReference type="Pfam" id="PF01381">
    <property type="entry name" value="HTH_3"/>
    <property type="match status" value="1"/>
</dbReference>
<evidence type="ECO:0000259" key="1">
    <source>
        <dbReference type="PROSITE" id="PS50943"/>
    </source>
</evidence>
<reference evidence="3" key="1">
    <citation type="submission" date="2017-06" db="EMBL/GenBank/DDBJ databases">
        <authorList>
            <person name="Varghese N."/>
            <person name="Submissions S."/>
        </authorList>
    </citation>
    <scope>NUCLEOTIDE SEQUENCE [LARGE SCALE GENOMIC DNA]</scope>
    <source>
        <strain evidence="3">DSM 137</strain>
    </source>
</reference>
<proteinExistence type="predicted"/>
<dbReference type="Gene3D" id="1.10.260.40">
    <property type="entry name" value="lambda repressor-like DNA-binding domains"/>
    <property type="match status" value="1"/>
</dbReference>
<name>A0A212QMY5_RHOAC</name>
<dbReference type="InterPro" id="IPR010982">
    <property type="entry name" value="Lambda_DNA-bd_dom_sf"/>
</dbReference>
<gene>
    <name evidence="2" type="ORF">SAMN06265338_101908</name>
</gene>
<organism evidence="2 3">
    <name type="scientific">Rhodoblastus acidophilus</name>
    <name type="common">Rhodopseudomonas acidophila</name>
    <dbReference type="NCBI Taxonomy" id="1074"/>
    <lineage>
        <taxon>Bacteria</taxon>
        <taxon>Pseudomonadati</taxon>
        <taxon>Pseudomonadota</taxon>
        <taxon>Alphaproteobacteria</taxon>
        <taxon>Hyphomicrobiales</taxon>
        <taxon>Rhodoblastaceae</taxon>
        <taxon>Rhodoblastus</taxon>
    </lineage>
</organism>
<dbReference type="SMART" id="SM00530">
    <property type="entry name" value="HTH_XRE"/>
    <property type="match status" value="1"/>
</dbReference>
<dbReference type="InterPro" id="IPR001387">
    <property type="entry name" value="Cro/C1-type_HTH"/>
</dbReference>
<evidence type="ECO:0000313" key="2">
    <source>
        <dbReference type="EMBL" id="SNB60753.1"/>
    </source>
</evidence>
<sequence length="89" mass="9756">MFKTCMIDSVIGSRLSIRRIAAGLDKAALADRIGATEQRLAAFEAGEARIDPRSMLTLCRVLDVQVGYFFEPWTGAMEPAEPVRLLAAE</sequence>
<dbReference type="AlphaFoldDB" id="A0A212QMY5"/>
<keyword evidence="3" id="KW-1185">Reference proteome</keyword>
<evidence type="ECO:0000313" key="3">
    <source>
        <dbReference type="Proteomes" id="UP000198418"/>
    </source>
</evidence>